<reference evidence="1 2" key="1">
    <citation type="submission" date="2017-10" db="EMBL/GenBank/DDBJ databases">
        <title>Comparative genomics in systemic dimorphic fungi from Ajellomycetaceae.</title>
        <authorList>
            <person name="Munoz J.F."/>
            <person name="Mcewen J.G."/>
            <person name="Clay O.K."/>
            <person name="Cuomo C.A."/>
        </authorList>
    </citation>
    <scope>NUCLEOTIDE SEQUENCE [LARGE SCALE GENOMIC DNA]</scope>
    <source>
        <strain evidence="1 2">UAMH7299</strain>
    </source>
</reference>
<evidence type="ECO:0000313" key="1">
    <source>
        <dbReference type="EMBL" id="PGH26514.1"/>
    </source>
</evidence>
<dbReference type="InterPro" id="IPR011009">
    <property type="entry name" value="Kinase-like_dom_sf"/>
</dbReference>
<dbReference type="AlphaFoldDB" id="A0A2B7YR72"/>
<accession>A0A2B7YR72</accession>
<organism evidence="1 2">
    <name type="scientific">Polytolypa hystricis (strain UAMH7299)</name>
    <dbReference type="NCBI Taxonomy" id="1447883"/>
    <lineage>
        <taxon>Eukaryota</taxon>
        <taxon>Fungi</taxon>
        <taxon>Dikarya</taxon>
        <taxon>Ascomycota</taxon>
        <taxon>Pezizomycotina</taxon>
        <taxon>Eurotiomycetes</taxon>
        <taxon>Eurotiomycetidae</taxon>
        <taxon>Onygenales</taxon>
        <taxon>Onygenales incertae sedis</taxon>
        <taxon>Polytolypa</taxon>
    </lineage>
</organism>
<dbReference type="InterPro" id="IPR051678">
    <property type="entry name" value="AGP_Transferase"/>
</dbReference>
<sequence>MPGKRCLPTPAEVAARSKQFGNHPRPRPVRFDDLNLVVKFGPLVRVEEAICLRMIGAALSGKVPVPEVYGWRVDGRYVFIYMELVQGETLHDRWDSLSNGDRTVICNQLPEIISPLRDVAQEPTNRFIGSITGQSCNDHIFKDMPQGGPFNTTKEFSDWFASLPQH</sequence>
<dbReference type="PANTHER" id="PTHR21310">
    <property type="entry name" value="AMINOGLYCOSIDE PHOSPHOTRANSFERASE-RELATED-RELATED"/>
    <property type="match status" value="1"/>
</dbReference>
<keyword evidence="2" id="KW-1185">Reference proteome</keyword>
<dbReference type="OrthoDB" id="2906425at2759"/>
<dbReference type="STRING" id="1447883.A0A2B7YR72"/>
<dbReference type="SUPFAM" id="SSF56112">
    <property type="entry name" value="Protein kinase-like (PK-like)"/>
    <property type="match status" value="1"/>
</dbReference>
<dbReference type="EMBL" id="PDNA01000016">
    <property type="protein sequence ID" value="PGH26514.1"/>
    <property type="molecule type" value="Genomic_DNA"/>
</dbReference>
<proteinExistence type="predicted"/>
<dbReference type="Proteomes" id="UP000224634">
    <property type="component" value="Unassembled WGS sequence"/>
</dbReference>
<name>A0A2B7YR72_POLH7</name>
<protein>
    <recommendedName>
        <fullName evidence="3">Aminoglycoside phosphotransferase domain-containing protein</fullName>
    </recommendedName>
</protein>
<evidence type="ECO:0000313" key="2">
    <source>
        <dbReference type="Proteomes" id="UP000224634"/>
    </source>
</evidence>
<comment type="caution">
    <text evidence="1">The sequence shown here is derived from an EMBL/GenBank/DDBJ whole genome shotgun (WGS) entry which is preliminary data.</text>
</comment>
<gene>
    <name evidence="1" type="ORF">AJ80_01828</name>
</gene>
<evidence type="ECO:0008006" key="3">
    <source>
        <dbReference type="Google" id="ProtNLM"/>
    </source>
</evidence>
<dbReference type="PANTHER" id="PTHR21310:SF54">
    <property type="entry name" value="AMINOGLYCOSIDE PHOSPHOTRANSFERASE DOMAIN-CONTAINING PROTEIN"/>
    <property type="match status" value="1"/>
</dbReference>